<dbReference type="eggNOG" id="COG1396">
    <property type="taxonomic scope" value="Bacteria"/>
</dbReference>
<dbReference type="GO" id="GO:0003677">
    <property type="term" value="F:DNA binding"/>
    <property type="evidence" value="ECO:0007669"/>
    <property type="project" value="InterPro"/>
</dbReference>
<dbReference type="AlphaFoldDB" id="A0A1U9Z322"/>
<sequence length="125" mass="13582">MDEKFYADDTLGGRLLAARESAGLSLNTAAERLGVAPLTLRNWECDRAEPTVERLVKIAAIFGVRPFWLISGDWEEDCGEAGLKHTDMVMGINRVGKTGRRDGDAKGSASRARLSGFATGNRTLQ</sequence>
<dbReference type="SMART" id="SM00530">
    <property type="entry name" value="HTH_XRE"/>
    <property type="match status" value="1"/>
</dbReference>
<evidence type="ECO:0000259" key="1">
    <source>
        <dbReference type="PROSITE" id="PS50943"/>
    </source>
</evidence>
<reference evidence="2 3" key="1">
    <citation type="submission" date="2017-03" db="EMBL/GenBank/DDBJ databases">
        <title>Foreign affairs: Plasmid Transfer between Roseobacters and Rhizobia.</title>
        <authorList>
            <person name="Bartling P."/>
            <person name="Bunk B."/>
            <person name="Overmann J."/>
            <person name="Brinkmann H."/>
            <person name="Petersen J."/>
        </authorList>
    </citation>
    <scope>NUCLEOTIDE SEQUENCE [LARGE SCALE GENOMIC DNA]</scope>
    <source>
        <strain evidence="2 3">MACL11</strain>
    </source>
</reference>
<name>A0A1U9Z322_9HYPH</name>
<dbReference type="Proteomes" id="UP000191135">
    <property type="component" value="Chromosome"/>
</dbReference>
<dbReference type="SUPFAM" id="SSF47413">
    <property type="entry name" value="lambda repressor-like DNA-binding domains"/>
    <property type="match status" value="1"/>
</dbReference>
<dbReference type="KEGG" id="mmed:Mame_02774"/>
<dbReference type="RefSeq" id="WP_018063088.1">
    <property type="nucleotide sequence ID" value="NZ_AQWH01000002.1"/>
</dbReference>
<dbReference type="STRING" id="1122214.Mame_02774"/>
<dbReference type="InterPro" id="IPR001387">
    <property type="entry name" value="Cro/C1-type_HTH"/>
</dbReference>
<accession>A0A1U9Z322</accession>
<protein>
    <submittedName>
        <fullName evidence="2">HTH-type transcriptional regulator ImmR</fullName>
    </submittedName>
</protein>
<dbReference type="PROSITE" id="PS50943">
    <property type="entry name" value="HTH_CROC1"/>
    <property type="match status" value="1"/>
</dbReference>
<dbReference type="InterPro" id="IPR010982">
    <property type="entry name" value="Lambda_DNA-bd_dom_sf"/>
</dbReference>
<dbReference type="OrthoDB" id="5659783at2"/>
<evidence type="ECO:0000313" key="3">
    <source>
        <dbReference type="Proteomes" id="UP000191135"/>
    </source>
</evidence>
<keyword evidence="3" id="KW-1185">Reference proteome</keyword>
<dbReference type="Pfam" id="PF01381">
    <property type="entry name" value="HTH_3"/>
    <property type="match status" value="1"/>
</dbReference>
<feature type="domain" description="HTH cro/C1-type" evidence="1">
    <location>
        <begin position="15"/>
        <end position="69"/>
    </location>
</feature>
<evidence type="ECO:0000313" key="2">
    <source>
        <dbReference type="EMBL" id="AQZ52099.1"/>
    </source>
</evidence>
<dbReference type="CDD" id="cd00093">
    <property type="entry name" value="HTH_XRE"/>
    <property type="match status" value="1"/>
</dbReference>
<dbReference type="EMBL" id="CP020330">
    <property type="protein sequence ID" value="AQZ52099.1"/>
    <property type="molecule type" value="Genomic_DNA"/>
</dbReference>
<dbReference type="Gene3D" id="1.10.260.40">
    <property type="entry name" value="lambda repressor-like DNA-binding domains"/>
    <property type="match status" value="1"/>
</dbReference>
<organism evidence="2 3">
    <name type="scientific">Martelella mediterranea DSM 17316</name>
    <dbReference type="NCBI Taxonomy" id="1122214"/>
    <lineage>
        <taxon>Bacteria</taxon>
        <taxon>Pseudomonadati</taxon>
        <taxon>Pseudomonadota</taxon>
        <taxon>Alphaproteobacteria</taxon>
        <taxon>Hyphomicrobiales</taxon>
        <taxon>Aurantimonadaceae</taxon>
        <taxon>Martelella</taxon>
    </lineage>
</organism>
<proteinExistence type="predicted"/>
<gene>
    <name evidence="2" type="primary">immR</name>
    <name evidence="2" type="ORF">Mame_02774</name>
</gene>